<dbReference type="InterPro" id="IPR011990">
    <property type="entry name" value="TPR-like_helical_dom_sf"/>
</dbReference>
<evidence type="ECO:0000313" key="4">
    <source>
        <dbReference type="Proteomes" id="UP000045706"/>
    </source>
</evidence>
<organism evidence="3 4">
    <name type="scientific">Verticillium longisporum</name>
    <name type="common">Verticillium dahliae var. longisporum</name>
    <dbReference type="NCBI Taxonomy" id="100787"/>
    <lineage>
        <taxon>Eukaryota</taxon>
        <taxon>Fungi</taxon>
        <taxon>Dikarya</taxon>
        <taxon>Ascomycota</taxon>
        <taxon>Pezizomycotina</taxon>
        <taxon>Sordariomycetes</taxon>
        <taxon>Hypocreomycetidae</taxon>
        <taxon>Glomerellales</taxon>
        <taxon>Plectosphaerellaceae</taxon>
        <taxon>Verticillium</taxon>
    </lineage>
</organism>
<evidence type="ECO:0000256" key="1">
    <source>
        <dbReference type="ARBA" id="ARBA00022737"/>
    </source>
</evidence>
<reference evidence="4" key="1">
    <citation type="submission" date="2015-05" db="EMBL/GenBank/DDBJ databases">
        <authorList>
            <person name="Fogelqvist Johan"/>
        </authorList>
    </citation>
    <scope>NUCLEOTIDE SEQUENCE [LARGE SCALE GENOMIC DNA]</scope>
</reference>
<keyword evidence="1" id="KW-0677">Repeat</keyword>
<dbReference type="Gene3D" id="3.40.50.300">
    <property type="entry name" value="P-loop containing nucleotide triphosphate hydrolases"/>
    <property type="match status" value="1"/>
</dbReference>
<dbReference type="AlphaFoldDB" id="A0A0G4L9Y6"/>
<dbReference type="PANTHER" id="PTHR10039:SF17">
    <property type="entry name" value="FUNGAL STAND N-TERMINAL GOODBYE DOMAIN-CONTAINING PROTEIN-RELATED"/>
    <property type="match status" value="1"/>
</dbReference>
<sequence length="973" mass="110145">MAGLTGLLGGKDGSPTSTLTDDRCQKDLWYRAVDKYNSTLLRGGARHRRYIHILTDADGGSVGRSIIEDAILARDQYLSLAHHTKKTFLWRCGCLCQFLYRHHRTVDLFSQIKVITFVWAPARVALQAFDEAQRASQEAVDGIILIEGHLISWIETAAHSSADDRICDIVVGILASAIDLAFLAKEHLALQSESNFNSTLLPDWSLLVSGSRSQNTEWSLHYTSWLEKDAASFSFQDSHSPIEGTGEWLFQQQAWINWFNSCSQDSKDNGLLWLSGKSGSGKSMLSISVYQRLHRLLQPQSPSKDPLVIHTRFPGGAGNLEASNPSALCGKLLHRLLIYHLNSERKLDIDVADGLRSLQTEHLGGSKTCPWSAIWPICKTAFSRLTHVRYTWIIDGLDECQFAGQNTNGVPSLRRFLDELRDLSTNHNCRIVIFSRRQPDMSKVIAPQFEIRIDHGLNTQDIMNFTTKRLHADGSLIPAEQRERVLQSVRLRADGMFLWAKAMLQYLDELLSPEEFQLRLGTLPSDLSDVYDELIRVTDNKFPLETANSRRRIFVVMLEARIPLDIEDVARILEVAGDSVQQFITYRCQPFIELDDGKLKFMHSSVRDYCLQSSESLSRHALGTRALVSITSFESHSKLAEQCLLCLLDAGYGSEDKIGGLLHRNIKSTTSGSALQLLNMQWTAQPPSKGISFEYARKNWAFHLTAVDDPEYGLLELAQLFLHVSNFAYWAEYTLVESKNDYSQIRRTNLQLKEWDRALPTPRRKQISVEDYLIYPYTTLSESYKRRQGQDKLLQWLALLQNIRFQRDIGQTLKASPLLAQAVEGLENDLGSEAPLTLRVRSDNTTVLLELEAPDKANSELRAIAEIQERLLGEDEPTLFRTLNSRGSAELQLVRFNQSAKTQETACAGFRRLFGAQDPRYLGSRILYALALIQLNQLDTALEILTAVFDYRRKQYGDKDLFTSMAQFPMGDI</sequence>
<protein>
    <recommendedName>
        <fullName evidence="2">Nephrocystin 3-like N-terminal domain-containing protein</fullName>
    </recommendedName>
</protein>
<dbReference type="InterPro" id="IPR056884">
    <property type="entry name" value="NPHP3-like_N"/>
</dbReference>
<dbReference type="EMBL" id="CVQI01009335">
    <property type="protein sequence ID" value="CRK18764.1"/>
    <property type="molecule type" value="Genomic_DNA"/>
</dbReference>
<dbReference type="Proteomes" id="UP000045706">
    <property type="component" value="Unassembled WGS sequence"/>
</dbReference>
<proteinExistence type="predicted"/>
<dbReference type="Gene3D" id="1.25.40.10">
    <property type="entry name" value="Tetratricopeptide repeat domain"/>
    <property type="match status" value="1"/>
</dbReference>
<feature type="domain" description="Nephrocystin 3-like N-terminal" evidence="2">
    <location>
        <begin position="244"/>
        <end position="436"/>
    </location>
</feature>
<dbReference type="PANTHER" id="PTHR10039">
    <property type="entry name" value="AMELOGENIN"/>
    <property type="match status" value="1"/>
</dbReference>
<dbReference type="InterPro" id="IPR027417">
    <property type="entry name" value="P-loop_NTPase"/>
</dbReference>
<evidence type="ECO:0000313" key="3">
    <source>
        <dbReference type="EMBL" id="CRK18764.1"/>
    </source>
</evidence>
<accession>A0A0G4L9Y6</accession>
<dbReference type="SUPFAM" id="SSF52540">
    <property type="entry name" value="P-loop containing nucleoside triphosphate hydrolases"/>
    <property type="match status" value="1"/>
</dbReference>
<evidence type="ECO:0000259" key="2">
    <source>
        <dbReference type="Pfam" id="PF24883"/>
    </source>
</evidence>
<dbReference type="Pfam" id="PF24883">
    <property type="entry name" value="NPHP3_N"/>
    <property type="match status" value="1"/>
</dbReference>
<gene>
    <name evidence="3" type="ORF">BN1723_011677</name>
</gene>
<dbReference type="SUPFAM" id="SSF48452">
    <property type="entry name" value="TPR-like"/>
    <property type="match status" value="1"/>
</dbReference>
<name>A0A0G4L9Y6_VERLO</name>